<dbReference type="GO" id="GO:0005886">
    <property type="term" value="C:plasma membrane"/>
    <property type="evidence" value="ECO:0007669"/>
    <property type="project" value="TreeGrafter"/>
</dbReference>
<evidence type="ECO:0000313" key="9">
    <source>
        <dbReference type="EMBL" id="SFC86075.1"/>
    </source>
</evidence>
<dbReference type="EMBL" id="FOLG01000010">
    <property type="protein sequence ID" value="SFC86075.1"/>
    <property type="molecule type" value="Genomic_DNA"/>
</dbReference>
<dbReference type="Pfam" id="PF03600">
    <property type="entry name" value="CitMHS"/>
    <property type="match status" value="1"/>
</dbReference>
<keyword evidence="3 7" id="KW-0812">Transmembrane</keyword>
<dbReference type="PROSITE" id="PS51202">
    <property type="entry name" value="RCK_C"/>
    <property type="match status" value="2"/>
</dbReference>
<dbReference type="RefSeq" id="WP_093361664.1">
    <property type="nucleotide sequence ID" value="NZ_FOLG01000010.1"/>
</dbReference>
<evidence type="ECO:0000256" key="7">
    <source>
        <dbReference type="SAM" id="Phobius"/>
    </source>
</evidence>
<proteinExistence type="predicted"/>
<protein>
    <submittedName>
        <fullName evidence="9">Di-and tricarboxylate transporter</fullName>
    </submittedName>
</protein>
<dbReference type="Gene3D" id="3.30.70.1450">
    <property type="entry name" value="Regulator of K+ conductance, C-terminal domain"/>
    <property type="match status" value="2"/>
</dbReference>
<organism evidence="9 10">
    <name type="scientific">Tropicimonas isoalkanivorans</name>
    <dbReference type="NCBI Taxonomy" id="441112"/>
    <lineage>
        <taxon>Bacteria</taxon>
        <taxon>Pseudomonadati</taxon>
        <taxon>Pseudomonadota</taxon>
        <taxon>Alphaproteobacteria</taxon>
        <taxon>Rhodobacterales</taxon>
        <taxon>Roseobacteraceae</taxon>
        <taxon>Tropicimonas</taxon>
    </lineage>
</organism>
<feature type="domain" description="RCK C-terminal" evidence="8">
    <location>
        <begin position="208"/>
        <end position="291"/>
    </location>
</feature>
<dbReference type="GO" id="GO:0008324">
    <property type="term" value="F:monoatomic cation transmembrane transporter activity"/>
    <property type="evidence" value="ECO:0007669"/>
    <property type="project" value="InterPro"/>
</dbReference>
<dbReference type="AlphaFoldDB" id="A0A1I1MLS9"/>
<keyword evidence="10" id="KW-1185">Reference proteome</keyword>
<dbReference type="Proteomes" id="UP000198728">
    <property type="component" value="Unassembled WGS sequence"/>
</dbReference>
<evidence type="ECO:0000256" key="1">
    <source>
        <dbReference type="ARBA" id="ARBA00004141"/>
    </source>
</evidence>
<dbReference type="InterPro" id="IPR004680">
    <property type="entry name" value="Cit_transptr-like_dom"/>
</dbReference>
<dbReference type="InterPro" id="IPR006037">
    <property type="entry name" value="RCK_C"/>
</dbReference>
<dbReference type="InterPro" id="IPR036721">
    <property type="entry name" value="RCK_C_sf"/>
</dbReference>
<feature type="transmembrane region" description="Helical" evidence="7">
    <location>
        <begin position="140"/>
        <end position="160"/>
    </location>
</feature>
<dbReference type="InterPro" id="IPR051679">
    <property type="entry name" value="DASS-Related_Transporters"/>
</dbReference>
<feature type="transmembrane region" description="Helical" evidence="7">
    <location>
        <begin position="180"/>
        <end position="201"/>
    </location>
</feature>
<dbReference type="Pfam" id="PF02080">
    <property type="entry name" value="TrkA_C"/>
    <property type="match status" value="2"/>
</dbReference>
<dbReference type="PANTHER" id="PTHR43652:SF2">
    <property type="entry name" value="BASIC AMINO ACID ANTIPORTER YFCC-RELATED"/>
    <property type="match status" value="1"/>
</dbReference>
<sequence>MNLDQIFVLVLLGVVFLSFIKEFYPPEVTALAASAALLATGIIETQDFLTVFGSSAPITIAMMFIISAALERTGVLTTIGDMLKRQARGSFLRAMLLMTAGTIAASAFMNNTPVVILLTPIMISVAASVGVAPSRMLIPLSFSAIFGGTLTLVGTSTNILMSGVAQKAGQPPITMFEMTLPGLIFAVVGTAYMVFAGRFLLPDRASLSSLLGRESNRRFFARLLIPNGSKYVGKRLKELPFNTAETRILDVLRGDVSMRHSMNELVIKVGDRLVLKTGTGELLGLKENGQVSFREWEGHDVEPVTVDRTVTMEASVGPNSHLRGRSIRRLKLRRKYGVYLMAVHRQEQNFREDLQDLRLQFADTLLLEGPPEALQRLLEDGGIVNLSLPTERPQRRSKAPIAIATILGVMALAAFDVMPIAGLAVIGAVVVMMTRCVDPEEAFEAIDWRIIFLIFGMLGLSMGLEETGTARVIVEAVVGAVGDIGPLAILATVYVLTSALTEMISNNAVAVLIGPIAIALAIKLGFDPRPFIMAVMFAASASFATPIGYQTNTFVYGAGGYKFADFIKVGLPLNVIFAVVAVLTIPLFFPF</sequence>
<dbReference type="SUPFAM" id="SSF116726">
    <property type="entry name" value="TrkA C-terminal domain-like"/>
    <property type="match status" value="2"/>
</dbReference>
<gene>
    <name evidence="9" type="ORF">SAMN04488094_11082</name>
</gene>
<dbReference type="STRING" id="441112.SAMN04488094_11082"/>
<evidence type="ECO:0000259" key="8">
    <source>
        <dbReference type="PROSITE" id="PS51202"/>
    </source>
</evidence>
<dbReference type="PANTHER" id="PTHR43652">
    <property type="entry name" value="BASIC AMINO ACID ANTIPORTER YFCC-RELATED"/>
    <property type="match status" value="1"/>
</dbReference>
<feature type="domain" description="RCK C-terminal" evidence="8">
    <location>
        <begin position="299"/>
        <end position="383"/>
    </location>
</feature>
<feature type="transmembrane region" description="Helical" evidence="7">
    <location>
        <begin position="114"/>
        <end position="133"/>
    </location>
</feature>
<keyword evidence="6 7" id="KW-0472">Membrane</keyword>
<keyword evidence="2" id="KW-0813">Transport</keyword>
<evidence type="ECO:0000256" key="5">
    <source>
        <dbReference type="ARBA" id="ARBA00022989"/>
    </source>
</evidence>
<evidence type="ECO:0000256" key="2">
    <source>
        <dbReference type="ARBA" id="ARBA00022448"/>
    </source>
</evidence>
<feature type="transmembrane region" description="Helical" evidence="7">
    <location>
        <begin position="91"/>
        <end position="108"/>
    </location>
</feature>
<dbReference type="OrthoDB" id="9809303at2"/>
<feature type="transmembrane region" description="Helical" evidence="7">
    <location>
        <begin position="531"/>
        <end position="549"/>
    </location>
</feature>
<keyword evidence="5 7" id="KW-1133">Transmembrane helix</keyword>
<accession>A0A1I1MLS9</accession>
<feature type="transmembrane region" description="Helical" evidence="7">
    <location>
        <begin position="401"/>
        <end position="434"/>
    </location>
</feature>
<comment type="subcellular location">
    <subcellularLocation>
        <location evidence="1">Membrane</location>
        <topology evidence="1">Multi-pass membrane protein</topology>
    </subcellularLocation>
</comment>
<evidence type="ECO:0000313" key="10">
    <source>
        <dbReference type="Proteomes" id="UP000198728"/>
    </source>
</evidence>
<evidence type="ECO:0000256" key="6">
    <source>
        <dbReference type="ARBA" id="ARBA00023136"/>
    </source>
</evidence>
<evidence type="ECO:0000256" key="4">
    <source>
        <dbReference type="ARBA" id="ARBA00022737"/>
    </source>
</evidence>
<evidence type="ECO:0000256" key="3">
    <source>
        <dbReference type="ARBA" id="ARBA00022692"/>
    </source>
</evidence>
<keyword evidence="4" id="KW-0677">Repeat</keyword>
<name>A0A1I1MLS9_9RHOB</name>
<feature type="transmembrane region" description="Helical" evidence="7">
    <location>
        <begin position="446"/>
        <end position="464"/>
    </location>
</feature>
<feature type="transmembrane region" description="Helical" evidence="7">
    <location>
        <begin position="569"/>
        <end position="589"/>
    </location>
</feature>
<feature type="transmembrane region" description="Helical" evidence="7">
    <location>
        <begin position="503"/>
        <end position="524"/>
    </location>
</feature>
<feature type="transmembrane region" description="Helical" evidence="7">
    <location>
        <begin position="476"/>
        <end position="497"/>
    </location>
</feature>
<feature type="transmembrane region" description="Helical" evidence="7">
    <location>
        <begin position="48"/>
        <end position="70"/>
    </location>
</feature>
<reference evidence="9 10" key="1">
    <citation type="submission" date="2016-10" db="EMBL/GenBank/DDBJ databases">
        <authorList>
            <person name="de Groot N.N."/>
        </authorList>
    </citation>
    <scope>NUCLEOTIDE SEQUENCE [LARGE SCALE GENOMIC DNA]</scope>
    <source>
        <strain evidence="9 10">DSM 19548</strain>
    </source>
</reference>
<dbReference type="GO" id="GO:0006813">
    <property type="term" value="P:potassium ion transport"/>
    <property type="evidence" value="ECO:0007669"/>
    <property type="project" value="InterPro"/>
</dbReference>